<comment type="caution">
    <text evidence="3">The sequence shown here is derived from an EMBL/GenBank/DDBJ whole genome shotgun (WGS) entry which is preliminary data.</text>
</comment>
<feature type="signal peptide" evidence="1">
    <location>
        <begin position="1"/>
        <end position="32"/>
    </location>
</feature>
<dbReference type="InterPro" id="IPR025924">
    <property type="entry name" value="YHYH_dom"/>
</dbReference>
<dbReference type="PANTHER" id="PTHR30289:SF8">
    <property type="entry name" value="YHYH DOMAIN-CONTAINING PROTEIN"/>
    <property type="match status" value="1"/>
</dbReference>
<feature type="domain" description="YHYH" evidence="2">
    <location>
        <begin position="212"/>
        <end position="246"/>
    </location>
</feature>
<dbReference type="AlphaFoldDB" id="A0A4Q2UL64"/>
<evidence type="ECO:0000256" key="1">
    <source>
        <dbReference type="SAM" id="SignalP"/>
    </source>
</evidence>
<dbReference type="Pfam" id="PF14240">
    <property type="entry name" value="YHYH"/>
    <property type="match status" value="2"/>
</dbReference>
<keyword evidence="1" id="KW-0732">Signal</keyword>
<protein>
    <submittedName>
        <fullName evidence="3">YHYH protein</fullName>
    </submittedName>
</protein>
<accession>A0A4Q2UL64</accession>
<feature type="chain" id="PRO_5020421715" evidence="1">
    <location>
        <begin position="33"/>
        <end position="259"/>
    </location>
</feature>
<name>A0A4Q2UL64_9BACT</name>
<evidence type="ECO:0000259" key="2">
    <source>
        <dbReference type="Pfam" id="PF14240"/>
    </source>
</evidence>
<sequence length="259" mass="28233">MTMTPSSFLTARRGLTLLASCLVFATACQSTSDDTVTPANDTTVPEVYKKIYGASDIYIEGTNVVIKTTSLPDHKSPYYKGTKWESSLYEAYNGTNTRFAINPNTISQINLTFKIPLNPTVDAAHASTPGGPTGVSVNGVPFFNQYAAMNSPLTNEINGFDQYGGHPQQQGLYHYHLEPFYLTTKKGKDALMGFLLDGFPVYGPVENGKTITNADLDKYHGHTHATTDFPNGIYHYHITAEDPYISGSGFYGKAGTVTQ</sequence>
<dbReference type="Proteomes" id="UP000290407">
    <property type="component" value="Unassembled WGS sequence"/>
</dbReference>
<evidence type="ECO:0000313" key="4">
    <source>
        <dbReference type="Proteomes" id="UP000290407"/>
    </source>
</evidence>
<dbReference type="PANTHER" id="PTHR30289">
    <property type="entry name" value="UNCHARACTERIZED PROTEIN YBCL-RELATED"/>
    <property type="match status" value="1"/>
</dbReference>
<gene>
    <name evidence="3" type="ORF">EQG79_22990</name>
</gene>
<organism evidence="3 4">
    <name type="scientific">Spirosoma sordidisoli</name>
    <dbReference type="NCBI Taxonomy" id="2502893"/>
    <lineage>
        <taxon>Bacteria</taxon>
        <taxon>Pseudomonadati</taxon>
        <taxon>Bacteroidota</taxon>
        <taxon>Cytophagia</taxon>
        <taxon>Cytophagales</taxon>
        <taxon>Cytophagaceae</taxon>
        <taxon>Spirosoma</taxon>
    </lineage>
</organism>
<feature type="domain" description="YHYH" evidence="2">
    <location>
        <begin position="112"/>
        <end position="205"/>
    </location>
</feature>
<keyword evidence="4" id="KW-1185">Reference proteome</keyword>
<proteinExistence type="predicted"/>
<reference evidence="3 4" key="1">
    <citation type="submission" date="2019-01" db="EMBL/GenBank/DDBJ databases">
        <title>Spirosoma flava sp. nov., a propanil-degrading bacterium isolated from herbicide-contaminated soil.</title>
        <authorList>
            <person name="Zhang L."/>
            <person name="Jiang J.-D."/>
        </authorList>
    </citation>
    <scope>NUCLEOTIDE SEQUENCE [LARGE SCALE GENOMIC DNA]</scope>
    <source>
        <strain evidence="3 4">TY50</strain>
    </source>
</reference>
<dbReference type="EMBL" id="SBLB01000007">
    <property type="protein sequence ID" value="RYC67579.1"/>
    <property type="molecule type" value="Genomic_DNA"/>
</dbReference>
<evidence type="ECO:0000313" key="3">
    <source>
        <dbReference type="EMBL" id="RYC67579.1"/>
    </source>
</evidence>